<evidence type="ECO:0000313" key="3">
    <source>
        <dbReference type="Proteomes" id="UP000325787"/>
    </source>
</evidence>
<dbReference type="AlphaFoldDB" id="A0A5Q0GW15"/>
<dbReference type="Proteomes" id="UP000325787">
    <property type="component" value="Chromosome"/>
</dbReference>
<dbReference type="Pfam" id="PF03109">
    <property type="entry name" value="ABC1"/>
    <property type="match status" value="1"/>
</dbReference>
<feature type="domain" description="ABC1 atypical kinase-like" evidence="1">
    <location>
        <begin position="34"/>
        <end position="273"/>
    </location>
</feature>
<dbReference type="GO" id="GO:0016301">
    <property type="term" value="F:kinase activity"/>
    <property type="evidence" value="ECO:0007669"/>
    <property type="project" value="UniProtKB-KW"/>
</dbReference>
<dbReference type="SUPFAM" id="SSF56112">
    <property type="entry name" value="Protein kinase-like (PK-like)"/>
    <property type="match status" value="1"/>
</dbReference>
<dbReference type="RefSeq" id="WP_153278047.1">
    <property type="nucleotide sequence ID" value="NZ_CP034550.1"/>
</dbReference>
<accession>A0A5Q0GW15</accession>
<keyword evidence="2" id="KW-0808">Transferase</keyword>
<protein>
    <submittedName>
        <fullName evidence="2">AarF/ABC1/UbiB kinase family protein</fullName>
    </submittedName>
</protein>
<reference evidence="3" key="1">
    <citation type="journal article" date="2021" name="Curr. Microbiol.">
        <title>Complete genome of nocamycin-producing strain Saccharothrix syringae NRRL B-16468 reveals the biosynthetic potential for secondary metabolites.</title>
        <authorList>
            <person name="Mo X."/>
            <person name="Yang S."/>
        </authorList>
    </citation>
    <scope>NUCLEOTIDE SEQUENCE [LARGE SCALE GENOMIC DNA]</scope>
    <source>
        <strain evidence="3">ATCC 51364 / DSM 43886 / JCM 6844 / KCTC 9398 / NBRC 14523 / NRRL B-16468 / INA 2240</strain>
    </source>
</reference>
<dbReference type="KEGG" id="ssyi:EKG83_13215"/>
<keyword evidence="2" id="KW-0418">Kinase</keyword>
<dbReference type="InterPro" id="IPR011009">
    <property type="entry name" value="Kinase-like_dom_sf"/>
</dbReference>
<organism evidence="2 3">
    <name type="scientific">Saccharothrix syringae</name>
    <name type="common">Nocardiopsis syringae</name>
    <dbReference type="NCBI Taxonomy" id="103733"/>
    <lineage>
        <taxon>Bacteria</taxon>
        <taxon>Bacillati</taxon>
        <taxon>Actinomycetota</taxon>
        <taxon>Actinomycetes</taxon>
        <taxon>Pseudonocardiales</taxon>
        <taxon>Pseudonocardiaceae</taxon>
        <taxon>Saccharothrix</taxon>
    </lineage>
</organism>
<keyword evidence="3" id="KW-1185">Reference proteome</keyword>
<gene>
    <name evidence="2" type="ORF">EKG83_13215</name>
</gene>
<dbReference type="InterPro" id="IPR052402">
    <property type="entry name" value="ADCK_kinase"/>
</dbReference>
<name>A0A5Q0GW15_SACSY</name>
<evidence type="ECO:0000259" key="1">
    <source>
        <dbReference type="Pfam" id="PF03109"/>
    </source>
</evidence>
<dbReference type="PANTHER" id="PTHR45890">
    <property type="entry name" value="AARF DOMAIN CONTAINING KINASE 2 (PREDICTED)"/>
    <property type="match status" value="1"/>
</dbReference>
<dbReference type="InterPro" id="IPR004147">
    <property type="entry name" value="ABC1_dom"/>
</dbReference>
<sequence length="394" mass="41305">MALERLGGAFLKGGQFLGTRRDLVGPVLATALGRLQDDVRAMPVADALAVVGAARVEHAGAVRAAVLAGPVAGGSIACVYRAELPGRAVAVKVRKPAAVRQVTADTRVIRAAARLAARVPACRGVPLTDIADQLCRCVLDQLDLDRERRNLERFGELVRDAGGITVPGVVAGMCGPGVLAMDFLDGLDRSGCAALPEAERTAAVEALVRGMYDALFRHGFVHVDLHQGNAYFRRGRDVVVVDFGFVHQLGALARARFTGFFAGMIDGDGAGCADTLLATARSVADDADLAGFRRDVADLVVRNCGRAVEDFSLPLFAASLFDLQRRHGVHADPEFTFPLLGLLALDGLVREHHPGMDFQLEAAPFVMAGLLEAADDGRPGAGVRTGPASGCSGG</sequence>
<evidence type="ECO:0000313" key="2">
    <source>
        <dbReference type="EMBL" id="QFZ18316.1"/>
    </source>
</evidence>
<dbReference type="PANTHER" id="PTHR45890:SF1">
    <property type="entry name" value="AARF DOMAIN CONTAINING KINASE 2"/>
    <property type="match status" value="1"/>
</dbReference>
<dbReference type="EMBL" id="CP034550">
    <property type="protein sequence ID" value="QFZ18316.1"/>
    <property type="molecule type" value="Genomic_DNA"/>
</dbReference>
<proteinExistence type="predicted"/>